<gene>
    <name evidence="1" type="ORF">V1525DRAFT_350519</name>
</gene>
<accession>A0ACC3ST36</accession>
<protein>
    <submittedName>
        <fullName evidence="1">P-loop containing nucleoside triphosphate hydrolase protein</fullName>
    </submittedName>
</protein>
<evidence type="ECO:0000313" key="2">
    <source>
        <dbReference type="Proteomes" id="UP001433508"/>
    </source>
</evidence>
<reference evidence="2" key="1">
    <citation type="journal article" date="2024" name="Front. Bioeng. Biotechnol.">
        <title>Genome-scale model development and genomic sequencing of the oleaginous clade Lipomyces.</title>
        <authorList>
            <person name="Czajka J.J."/>
            <person name="Han Y."/>
            <person name="Kim J."/>
            <person name="Mondo S.J."/>
            <person name="Hofstad B.A."/>
            <person name="Robles A."/>
            <person name="Haridas S."/>
            <person name="Riley R."/>
            <person name="LaButti K."/>
            <person name="Pangilinan J."/>
            <person name="Andreopoulos W."/>
            <person name="Lipzen A."/>
            <person name="Yan J."/>
            <person name="Wang M."/>
            <person name="Ng V."/>
            <person name="Grigoriev I.V."/>
            <person name="Spatafora J.W."/>
            <person name="Magnuson J.K."/>
            <person name="Baker S.E."/>
            <person name="Pomraning K.R."/>
        </authorList>
    </citation>
    <scope>NUCLEOTIDE SEQUENCE [LARGE SCALE GENOMIC DNA]</scope>
    <source>
        <strain evidence="2">CBS 7786</strain>
    </source>
</reference>
<evidence type="ECO:0000313" key="1">
    <source>
        <dbReference type="EMBL" id="KAK9234269.1"/>
    </source>
</evidence>
<comment type="caution">
    <text evidence="1">The sequence shown here is derived from an EMBL/GenBank/DDBJ whole genome shotgun (WGS) entry which is preliminary data.</text>
</comment>
<name>A0ACC3ST36_LIPKO</name>
<keyword evidence="1" id="KW-0378">Hydrolase</keyword>
<sequence>MVIYPLLISRISCRRGLSTSASTIYALSTAPGRAALGVIRLSGPRSQKILQRMTRSSKPLPPRTASLRRLYAPRVTTLAPTAEILDDALTLSFPAPKSYTGEDVVELHVHGGRAVVNAVMDAVCAYGRETEDEKTAIESGEVEAPVRYANPGEFTRRAYANFRMDLTEVEGVSGMIDAETETQRLAAISAAGGYIRRLYNSWQAELLEISALMAAIIDFSEEGYFDRSGSLFHDSIAQTSKLLSSIQKHSSQIERSEILLAGVKLALLGPPNAGKSSLLNLLARRDAAIVSTTPGTTRDVVEIGLELGGYKVVLTDTAGLRLTSTVGEVEAQGITRAKKASAEADVVVAVIPAVMEDHQWHKVVRDEILTLQQIGVDNNFDDYRMDQALLQEKKIIVALNKTDLLQDPELELPILINQISNELSIAEGHIFPISCMEGEGIDELMQYLVHSFEVLADLGSDVPIGASTRVQEIIRNDVVPSLQRFLEHAQDDDVVFASEEIRYAADAIGKITGQSTELEDVLGVVFSRFCVGK</sequence>
<dbReference type="Proteomes" id="UP001433508">
    <property type="component" value="Unassembled WGS sequence"/>
</dbReference>
<organism evidence="1 2">
    <name type="scientific">Lipomyces kononenkoae</name>
    <name type="common">Yeast</name>
    <dbReference type="NCBI Taxonomy" id="34357"/>
    <lineage>
        <taxon>Eukaryota</taxon>
        <taxon>Fungi</taxon>
        <taxon>Dikarya</taxon>
        <taxon>Ascomycota</taxon>
        <taxon>Saccharomycotina</taxon>
        <taxon>Lipomycetes</taxon>
        <taxon>Lipomycetales</taxon>
        <taxon>Lipomycetaceae</taxon>
        <taxon>Lipomyces</taxon>
    </lineage>
</organism>
<proteinExistence type="predicted"/>
<keyword evidence="2" id="KW-1185">Reference proteome</keyword>
<dbReference type="EMBL" id="MU971494">
    <property type="protein sequence ID" value="KAK9234269.1"/>
    <property type="molecule type" value="Genomic_DNA"/>
</dbReference>